<dbReference type="AlphaFoldDB" id="A0AAW1VYJ2"/>
<sequence>MAVPPLPVHLQTTCNSNPIHHHCSITAAHRRRCSLTRIDHLAIASVLLWTPHHRHTKPQKPAPSILITQPSHPVVPSRCNQAGVDPFIQHLRPPIDAVVLRDQRPPL</sequence>
<comment type="caution">
    <text evidence="1">The sequence shown here is derived from an EMBL/GenBank/DDBJ whole genome shotgun (WGS) entry which is preliminary data.</text>
</comment>
<protein>
    <submittedName>
        <fullName evidence="1">Uncharacterized protein</fullName>
    </submittedName>
</protein>
<keyword evidence="2" id="KW-1185">Reference proteome</keyword>
<proteinExistence type="predicted"/>
<gene>
    <name evidence="1" type="ORF">M0R45_036981</name>
</gene>
<accession>A0AAW1VYJ2</accession>
<dbReference type="Proteomes" id="UP001457282">
    <property type="component" value="Unassembled WGS sequence"/>
</dbReference>
<evidence type="ECO:0000313" key="2">
    <source>
        <dbReference type="Proteomes" id="UP001457282"/>
    </source>
</evidence>
<dbReference type="EMBL" id="JBEDUW010000007">
    <property type="protein sequence ID" value="KAK9913157.1"/>
    <property type="molecule type" value="Genomic_DNA"/>
</dbReference>
<reference evidence="1 2" key="1">
    <citation type="journal article" date="2023" name="G3 (Bethesda)">
        <title>A chromosome-length genome assembly and annotation of blackberry (Rubus argutus, cv. 'Hillquist').</title>
        <authorList>
            <person name="Bruna T."/>
            <person name="Aryal R."/>
            <person name="Dudchenko O."/>
            <person name="Sargent D.J."/>
            <person name="Mead D."/>
            <person name="Buti M."/>
            <person name="Cavallini A."/>
            <person name="Hytonen T."/>
            <person name="Andres J."/>
            <person name="Pham M."/>
            <person name="Weisz D."/>
            <person name="Mascagni F."/>
            <person name="Usai G."/>
            <person name="Natali L."/>
            <person name="Bassil N."/>
            <person name="Fernandez G.E."/>
            <person name="Lomsadze A."/>
            <person name="Armour M."/>
            <person name="Olukolu B."/>
            <person name="Poorten T."/>
            <person name="Britton C."/>
            <person name="Davik J."/>
            <person name="Ashrafi H."/>
            <person name="Aiden E.L."/>
            <person name="Borodovsky M."/>
            <person name="Worthington M."/>
        </authorList>
    </citation>
    <scope>NUCLEOTIDE SEQUENCE [LARGE SCALE GENOMIC DNA]</scope>
    <source>
        <strain evidence="1">PI 553951</strain>
    </source>
</reference>
<organism evidence="1 2">
    <name type="scientific">Rubus argutus</name>
    <name type="common">Southern blackberry</name>
    <dbReference type="NCBI Taxonomy" id="59490"/>
    <lineage>
        <taxon>Eukaryota</taxon>
        <taxon>Viridiplantae</taxon>
        <taxon>Streptophyta</taxon>
        <taxon>Embryophyta</taxon>
        <taxon>Tracheophyta</taxon>
        <taxon>Spermatophyta</taxon>
        <taxon>Magnoliopsida</taxon>
        <taxon>eudicotyledons</taxon>
        <taxon>Gunneridae</taxon>
        <taxon>Pentapetalae</taxon>
        <taxon>rosids</taxon>
        <taxon>fabids</taxon>
        <taxon>Rosales</taxon>
        <taxon>Rosaceae</taxon>
        <taxon>Rosoideae</taxon>
        <taxon>Rosoideae incertae sedis</taxon>
        <taxon>Rubus</taxon>
    </lineage>
</organism>
<evidence type="ECO:0000313" key="1">
    <source>
        <dbReference type="EMBL" id="KAK9913157.1"/>
    </source>
</evidence>
<name>A0AAW1VYJ2_RUBAR</name>